<protein>
    <submittedName>
        <fullName evidence="3">DNA2/NAM7 helicase-like C-terminal domain-containing protein</fullName>
    </submittedName>
</protein>
<dbReference type="Pfam" id="PF13087">
    <property type="entry name" value="AAA_12"/>
    <property type="match status" value="1"/>
</dbReference>
<dbReference type="GO" id="GO:0035194">
    <property type="term" value="P:regulatory ncRNA-mediated post-transcriptional gene silencing"/>
    <property type="evidence" value="ECO:0007669"/>
    <property type="project" value="TreeGrafter"/>
</dbReference>
<evidence type="ECO:0000313" key="3">
    <source>
        <dbReference type="WBParaSite" id="PSU_v2.g19410.t1"/>
    </source>
</evidence>
<dbReference type="SUPFAM" id="SSF52540">
    <property type="entry name" value="P-loop containing nucleoside triphosphate hydrolases"/>
    <property type="match status" value="1"/>
</dbReference>
<dbReference type="InterPro" id="IPR045055">
    <property type="entry name" value="DNA2/NAM7-like"/>
</dbReference>
<keyword evidence="2" id="KW-1185">Reference proteome</keyword>
<name>A0A914YKK4_9BILA</name>
<dbReference type="PANTHER" id="PTHR10887:SF322">
    <property type="entry name" value="HELICASE MOV-10"/>
    <property type="match status" value="1"/>
</dbReference>
<accession>A0A914YKK4</accession>
<evidence type="ECO:0000313" key="2">
    <source>
        <dbReference type="Proteomes" id="UP000887577"/>
    </source>
</evidence>
<evidence type="ECO:0000259" key="1">
    <source>
        <dbReference type="Pfam" id="PF13087"/>
    </source>
</evidence>
<reference evidence="3" key="1">
    <citation type="submission" date="2022-11" db="UniProtKB">
        <authorList>
            <consortium name="WormBaseParasite"/>
        </authorList>
    </citation>
    <scope>IDENTIFICATION</scope>
</reference>
<proteinExistence type="predicted"/>
<dbReference type="InterPro" id="IPR027417">
    <property type="entry name" value="P-loop_NTPase"/>
</dbReference>
<dbReference type="GO" id="GO:0005829">
    <property type="term" value="C:cytosol"/>
    <property type="evidence" value="ECO:0007669"/>
    <property type="project" value="TreeGrafter"/>
</dbReference>
<dbReference type="GO" id="GO:0043186">
    <property type="term" value="C:P granule"/>
    <property type="evidence" value="ECO:0007669"/>
    <property type="project" value="TreeGrafter"/>
</dbReference>
<sequence length="76" mass="8674">MEYKQNNECERIRELKESDIGVVTPYKDNVNEIKYQLSQLYPKVTVGSVEKYQGSEKAVIIFSAVRTEGIGFLSDP</sequence>
<dbReference type="Proteomes" id="UP000887577">
    <property type="component" value="Unplaced"/>
</dbReference>
<dbReference type="WBParaSite" id="PSU_v2.g19410.t1">
    <property type="protein sequence ID" value="PSU_v2.g19410.t1"/>
    <property type="gene ID" value="PSU_v2.g19410"/>
</dbReference>
<feature type="domain" description="DNA2/NAM7 helicase-like C-terminal" evidence="1">
    <location>
        <begin position="16"/>
        <end position="75"/>
    </location>
</feature>
<dbReference type="InterPro" id="IPR041679">
    <property type="entry name" value="DNA2/NAM7-like_C"/>
</dbReference>
<dbReference type="Gene3D" id="3.40.50.300">
    <property type="entry name" value="P-loop containing nucleotide triphosphate hydrolases"/>
    <property type="match status" value="1"/>
</dbReference>
<organism evidence="2 3">
    <name type="scientific">Panagrolaimus superbus</name>
    <dbReference type="NCBI Taxonomy" id="310955"/>
    <lineage>
        <taxon>Eukaryota</taxon>
        <taxon>Metazoa</taxon>
        <taxon>Ecdysozoa</taxon>
        <taxon>Nematoda</taxon>
        <taxon>Chromadorea</taxon>
        <taxon>Rhabditida</taxon>
        <taxon>Tylenchina</taxon>
        <taxon>Panagrolaimomorpha</taxon>
        <taxon>Panagrolaimoidea</taxon>
        <taxon>Panagrolaimidae</taxon>
        <taxon>Panagrolaimus</taxon>
    </lineage>
</organism>
<dbReference type="PANTHER" id="PTHR10887">
    <property type="entry name" value="DNA2/NAM7 HELICASE FAMILY"/>
    <property type="match status" value="1"/>
</dbReference>
<dbReference type="AlphaFoldDB" id="A0A914YKK4"/>